<name>A0A7X5VFH4_9ACTN</name>
<sequence>MRHAELLELGLRKFEIERLVRRGHLQHAHGRYVAGSLDRRIAVIACAQSAHPRSVISHFSAAELTGLRVWSDRDARPSADVWLTCEPGPRRNLRRADVVLRRAGLTETDLDLRHGLWITSAARTTVDIARELPFREAVVTVDHALARSVSRSELDAVLARQYQWPGVAKARAVVAFADPRAESALESYARATFAERGLPSAILQAQFWDGDHWLTDRVDLWWPEFRTIGEADGLEKFEAPTASERRWRLRRAFERDQRLADRGLELVHFGWEDAVLRPDALVQRFRAAFQRGSRRTDPAPTWRTAA</sequence>
<accession>A0A7X5VFH4</accession>
<reference evidence="1 2" key="1">
    <citation type="submission" date="2020-03" db="EMBL/GenBank/DDBJ databases">
        <title>Sequencing the genomes of 1000 actinobacteria strains.</title>
        <authorList>
            <person name="Klenk H.-P."/>
        </authorList>
    </citation>
    <scope>NUCLEOTIDE SEQUENCE [LARGE SCALE GENOMIC DNA]</scope>
    <source>
        <strain evidence="1 2">DSM 45490</strain>
    </source>
</reference>
<protein>
    <recommendedName>
        <fullName evidence="3">Transcriptional regulator, AbiEi antitoxin, Type IV TA system</fullName>
    </recommendedName>
</protein>
<evidence type="ECO:0000313" key="1">
    <source>
        <dbReference type="EMBL" id="NIK60285.1"/>
    </source>
</evidence>
<proteinExistence type="predicted"/>
<evidence type="ECO:0008006" key="3">
    <source>
        <dbReference type="Google" id="ProtNLM"/>
    </source>
</evidence>
<dbReference type="RefSeq" id="WP_238351662.1">
    <property type="nucleotide sequence ID" value="NZ_JAASRO010000001.1"/>
</dbReference>
<dbReference type="AlphaFoldDB" id="A0A7X5VFH4"/>
<organism evidence="1 2">
    <name type="scientific">Kribbella shirazensis</name>
    <dbReference type="NCBI Taxonomy" id="1105143"/>
    <lineage>
        <taxon>Bacteria</taxon>
        <taxon>Bacillati</taxon>
        <taxon>Actinomycetota</taxon>
        <taxon>Actinomycetes</taxon>
        <taxon>Propionibacteriales</taxon>
        <taxon>Kribbellaceae</taxon>
        <taxon>Kribbella</taxon>
    </lineage>
</organism>
<evidence type="ECO:0000313" key="2">
    <source>
        <dbReference type="Proteomes" id="UP000555407"/>
    </source>
</evidence>
<gene>
    <name evidence="1" type="ORF">BJY22_006002</name>
</gene>
<comment type="caution">
    <text evidence="1">The sequence shown here is derived from an EMBL/GenBank/DDBJ whole genome shotgun (WGS) entry which is preliminary data.</text>
</comment>
<dbReference type="EMBL" id="JAASRO010000001">
    <property type="protein sequence ID" value="NIK60285.1"/>
    <property type="molecule type" value="Genomic_DNA"/>
</dbReference>
<dbReference type="Proteomes" id="UP000555407">
    <property type="component" value="Unassembled WGS sequence"/>
</dbReference>
<keyword evidence="2" id="KW-1185">Reference proteome</keyword>